<dbReference type="Proteomes" id="UP000024900">
    <property type="component" value="Unassembled WGS sequence"/>
</dbReference>
<comment type="caution">
    <text evidence="1">The sequence shown here is derived from an EMBL/GenBank/DDBJ whole genome shotgun (WGS) entry which is preliminary data.</text>
</comment>
<sequence>MCGCFCHWHGFRLGAGNHSRCGRGAQRATGHRLARRDGASAVWMRIGEWRSFTLNRHCERSEAIQSISAEGFWIASLRSQ</sequence>
<proteinExistence type="predicted"/>
<dbReference type="AlphaFoldDB" id="A0A837CJ96"/>
<organism evidence="1 2">
    <name type="scientific">Bradyrhizobium diazoefficiens SEMIA 5080</name>
    <dbReference type="NCBI Taxonomy" id="754504"/>
    <lineage>
        <taxon>Bacteria</taxon>
        <taxon>Pseudomonadati</taxon>
        <taxon>Pseudomonadota</taxon>
        <taxon>Alphaproteobacteria</taxon>
        <taxon>Hyphomicrobiales</taxon>
        <taxon>Nitrobacteraceae</taxon>
        <taxon>Bradyrhizobium</taxon>
    </lineage>
</organism>
<gene>
    <name evidence="1" type="ORF">BJA5080_04869</name>
</gene>
<accession>A0A837CJ96</accession>
<protein>
    <submittedName>
        <fullName evidence="1">Uncharacterized protein</fullName>
    </submittedName>
</protein>
<evidence type="ECO:0000313" key="1">
    <source>
        <dbReference type="EMBL" id="KGJ69370.1"/>
    </source>
</evidence>
<dbReference type="EMBL" id="ADOU02000004">
    <property type="protein sequence ID" value="KGJ69370.1"/>
    <property type="molecule type" value="Genomic_DNA"/>
</dbReference>
<evidence type="ECO:0000313" key="2">
    <source>
        <dbReference type="Proteomes" id="UP000024900"/>
    </source>
</evidence>
<reference evidence="1 2" key="1">
    <citation type="journal article" date="2014" name="BMC Genomics">
        <title>Comparative genomics of Bradyrhizobium japonicum CPAC 15 and Bradyrhizobium diazoefficiens CPAC 7: elite model strains for understanding symbiotic performance with soybean.</title>
        <authorList>
            <person name="Siqueira A.F."/>
            <person name="Ormeno-Orrillo E."/>
            <person name="Souza R.C."/>
            <person name="Rodrigues E.P."/>
            <person name="Almeida L.G."/>
            <person name="Barcellos F.G."/>
            <person name="Batista J.S."/>
            <person name="Nakatami A.S."/>
            <person name="Martinez-Romero E."/>
            <person name="Vasconcelos A.T."/>
            <person name="Hungria M."/>
        </authorList>
    </citation>
    <scope>NUCLEOTIDE SEQUENCE [LARGE SCALE GENOMIC DNA]</scope>
    <source>
        <strain evidence="1 2">SEMIA 5080</strain>
    </source>
</reference>
<name>A0A837CJ96_9BRAD</name>